<feature type="active site" evidence="4">
    <location>
        <position position="276"/>
    </location>
</feature>
<evidence type="ECO:0000259" key="5">
    <source>
        <dbReference type="PROSITE" id="PS50122"/>
    </source>
</evidence>
<feature type="domain" description="CheB-type methylesterase" evidence="5">
    <location>
        <begin position="153"/>
        <end position="334"/>
    </location>
</feature>
<gene>
    <name evidence="6" type="ORF">SAMN05216214_103199</name>
</gene>
<evidence type="ECO:0000256" key="2">
    <source>
        <dbReference type="ARBA" id="ARBA00039140"/>
    </source>
</evidence>
<evidence type="ECO:0000313" key="7">
    <source>
        <dbReference type="Proteomes" id="UP000185766"/>
    </source>
</evidence>
<dbReference type="PANTHER" id="PTHR42872:SF6">
    <property type="entry name" value="PROTEIN-GLUTAMATE METHYLESTERASE_PROTEIN-GLUTAMINE GLUTAMINASE"/>
    <property type="match status" value="1"/>
</dbReference>
<reference evidence="6 7" key="1">
    <citation type="submission" date="2016-10" db="EMBL/GenBank/DDBJ databases">
        <authorList>
            <person name="de Groot N.N."/>
        </authorList>
    </citation>
    <scope>NUCLEOTIDE SEQUENCE [LARGE SCALE GENOMIC DNA]</scope>
    <source>
        <strain evidence="6 7">JCM 19513</strain>
    </source>
</reference>
<evidence type="ECO:0000256" key="3">
    <source>
        <dbReference type="ARBA" id="ARBA00048267"/>
    </source>
</evidence>
<dbReference type="RefSeq" id="WP_071872584.1">
    <property type="nucleotide sequence ID" value="NZ_FOAS01000003.1"/>
</dbReference>
<dbReference type="GO" id="GO:0000156">
    <property type="term" value="F:phosphorelay response regulator activity"/>
    <property type="evidence" value="ECO:0007669"/>
    <property type="project" value="InterPro"/>
</dbReference>
<feature type="active site" evidence="4">
    <location>
        <position position="156"/>
    </location>
</feature>
<keyword evidence="1 4" id="KW-0378">Hydrolase</keyword>
<feature type="active site" evidence="4">
    <location>
        <position position="183"/>
    </location>
</feature>
<dbReference type="Gene3D" id="3.40.50.180">
    <property type="entry name" value="Methylesterase CheB, C-terminal domain"/>
    <property type="match status" value="1"/>
</dbReference>
<dbReference type="PANTHER" id="PTHR42872">
    <property type="entry name" value="PROTEIN-GLUTAMATE METHYLESTERASE/PROTEIN-GLUTAMINE GLUTAMINASE"/>
    <property type="match status" value="1"/>
</dbReference>
<dbReference type="InterPro" id="IPR000673">
    <property type="entry name" value="Sig_transdc_resp-reg_Me-estase"/>
</dbReference>
<dbReference type="OrthoDB" id="9793421at2"/>
<dbReference type="GO" id="GO:0006935">
    <property type="term" value="P:chemotaxis"/>
    <property type="evidence" value="ECO:0007669"/>
    <property type="project" value="UniProtKB-UniRule"/>
</dbReference>
<evidence type="ECO:0000256" key="1">
    <source>
        <dbReference type="ARBA" id="ARBA00022801"/>
    </source>
</evidence>
<dbReference type="InterPro" id="IPR035909">
    <property type="entry name" value="CheB_C"/>
</dbReference>
<dbReference type="SUPFAM" id="SSF52738">
    <property type="entry name" value="Methylesterase CheB, C-terminal domain"/>
    <property type="match status" value="1"/>
</dbReference>
<dbReference type="GO" id="GO:0008984">
    <property type="term" value="F:protein-glutamate methylesterase activity"/>
    <property type="evidence" value="ECO:0007669"/>
    <property type="project" value="UniProtKB-EC"/>
</dbReference>
<sequence>MTEAAVTARIAVIADTSLQRHVLQQALAANGYQVVLNTDPGRFDHEQLQACATDLWLVDLVHDDDRLIDLLLEHSESPVLFGEGQAPQRSSENYPRWERRLFGKLKRLVGDPTRQVGPALTELLESHKAAERIDLPAGFAQGASDEVSEVWLLAASLGGPAAVKNFLDALPHGLPVAFVYAQHIDPSFETRLPQAVGRHSQWPVRNAVAGQPLRAGEVVVASIGEEMSFNEDGSVQLCGRSWPEPYSPSIDQMMLNLAQHFAGRCGVMVFSGMGCDGLSAAAYVERQGGEIWTQTADTCACPSMPEALREAGHSRLVGTPHELAAALVARLAAHAAA</sequence>
<dbReference type="EC" id="3.1.1.61" evidence="2"/>
<evidence type="ECO:0000256" key="4">
    <source>
        <dbReference type="PROSITE-ProRule" id="PRU00050"/>
    </source>
</evidence>
<dbReference type="Proteomes" id="UP000185766">
    <property type="component" value="Unassembled WGS sequence"/>
</dbReference>
<keyword evidence="7" id="KW-1185">Reference proteome</keyword>
<evidence type="ECO:0000313" key="6">
    <source>
        <dbReference type="EMBL" id="SEK57682.1"/>
    </source>
</evidence>
<dbReference type="Pfam" id="PF01339">
    <property type="entry name" value="CheB_methylest"/>
    <property type="match status" value="1"/>
</dbReference>
<dbReference type="GO" id="GO:0005737">
    <property type="term" value="C:cytoplasm"/>
    <property type="evidence" value="ECO:0007669"/>
    <property type="project" value="InterPro"/>
</dbReference>
<dbReference type="EMBL" id="FOAS01000003">
    <property type="protein sequence ID" value="SEK57682.1"/>
    <property type="molecule type" value="Genomic_DNA"/>
</dbReference>
<dbReference type="PROSITE" id="PS50122">
    <property type="entry name" value="CHEB"/>
    <property type="match status" value="1"/>
</dbReference>
<protein>
    <recommendedName>
        <fullName evidence="2">protein-glutamate methylesterase</fullName>
        <ecNumber evidence="2">3.1.1.61</ecNumber>
    </recommendedName>
</protein>
<proteinExistence type="predicted"/>
<name>A0A1H7I785_9GAMM</name>
<dbReference type="STRING" id="1429083.GCA_001885685_03395"/>
<keyword evidence="4" id="KW-0145">Chemotaxis</keyword>
<dbReference type="AlphaFoldDB" id="A0A1H7I785"/>
<comment type="catalytic activity">
    <reaction evidence="3">
        <text>[protein]-L-glutamate 5-O-methyl ester + H2O = L-glutamyl-[protein] + methanol + H(+)</text>
        <dbReference type="Rhea" id="RHEA:23236"/>
        <dbReference type="Rhea" id="RHEA-COMP:10208"/>
        <dbReference type="Rhea" id="RHEA-COMP:10311"/>
        <dbReference type="ChEBI" id="CHEBI:15377"/>
        <dbReference type="ChEBI" id="CHEBI:15378"/>
        <dbReference type="ChEBI" id="CHEBI:17790"/>
        <dbReference type="ChEBI" id="CHEBI:29973"/>
        <dbReference type="ChEBI" id="CHEBI:82795"/>
        <dbReference type="EC" id="3.1.1.61"/>
    </reaction>
</comment>
<accession>A0A1H7I785</accession>
<organism evidence="6 7">
    <name type="scientific">Atopomonas hussainii</name>
    <dbReference type="NCBI Taxonomy" id="1429083"/>
    <lineage>
        <taxon>Bacteria</taxon>
        <taxon>Pseudomonadati</taxon>
        <taxon>Pseudomonadota</taxon>
        <taxon>Gammaproteobacteria</taxon>
        <taxon>Pseudomonadales</taxon>
        <taxon>Pseudomonadaceae</taxon>
        <taxon>Atopomonas</taxon>
    </lineage>
</organism>